<name>A0A0E1RZD7_COCIM</name>
<proteinExistence type="predicted"/>
<protein>
    <submittedName>
        <fullName evidence="1">YjgH family protein</fullName>
    </submittedName>
</protein>
<dbReference type="AlphaFoldDB" id="A0A0E1RZD7"/>
<dbReference type="Proteomes" id="UP000001261">
    <property type="component" value="Unassembled WGS sequence"/>
</dbReference>
<reference evidence="2" key="2">
    <citation type="journal article" date="2010" name="Genome Res.">
        <title>Population genomic sequencing of Coccidioides fungi reveals recent hybridization and transposon control.</title>
        <authorList>
            <person name="Neafsey D.E."/>
            <person name="Barker B.M."/>
            <person name="Sharpton T.J."/>
            <person name="Stajich J.E."/>
            <person name="Park D.J."/>
            <person name="Whiston E."/>
            <person name="Hung C.-Y."/>
            <person name="McMahan C."/>
            <person name="White J."/>
            <person name="Sykes S."/>
            <person name="Heiman D."/>
            <person name="Young S."/>
            <person name="Zeng Q."/>
            <person name="Abouelleil A."/>
            <person name="Aftuck L."/>
            <person name="Bessette D."/>
            <person name="Brown A."/>
            <person name="FitzGerald M."/>
            <person name="Lui A."/>
            <person name="Macdonald J.P."/>
            <person name="Priest M."/>
            <person name="Orbach M.J."/>
            <person name="Galgiani J.N."/>
            <person name="Kirkland T.N."/>
            <person name="Cole G.T."/>
            <person name="Birren B.W."/>
            <person name="Henn M.R."/>
            <person name="Taylor J.W."/>
            <person name="Rounsley S.D."/>
        </authorList>
    </citation>
    <scope>GENOME REANNOTATION</scope>
    <source>
        <strain evidence="2">RS</strain>
    </source>
</reference>
<dbReference type="OrthoDB" id="686384at2759"/>
<dbReference type="SUPFAM" id="SSF55298">
    <property type="entry name" value="YjgF-like"/>
    <property type="match status" value="1"/>
</dbReference>
<accession>A0A0E1RZD7</accession>
<dbReference type="RefSeq" id="XP_001246107.2">
    <property type="nucleotide sequence ID" value="XM_001246106.2"/>
</dbReference>
<organism evidence="1 2">
    <name type="scientific">Coccidioides immitis (strain RS)</name>
    <name type="common">Valley fever fungus</name>
    <dbReference type="NCBI Taxonomy" id="246410"/>
    <lineage>
        <taxon>Eukaryota</taxon>
        <taxon>Fungi</taxon>
        <taxon>Dikarya</taxon>
        <taxon>Ascomycota</taxon>
        <taxon>Pezizomycotina</taxon>
        <taxon>Eurotiomycetes</taxon>
        <taxon>Eurotiomycetidae</taxon>
        <taxon>Onygenales</taxon>
        <taxon>Onygenaceae</taxon>
        <taxon>Coccidioides</taxon>
    </lineage>
</organism>
<keyword evidence="2" id="KW-1185">Reference proteome</keyword>
<evidence type="ECO:0000313" key="1">
    <source>
        <dbReference type="EMBL" id="EAS34524.2"/>
    </source>
</evidence>
<reference evidence="2" key="1">
    <citation type="journal article" date="2009" name="Genome Res.">
        <title>Comparative genomic analyses of the human fungal pathogens Coccidioides and their relatives.</title>
        <authorList>
            <person name="Sharpton T.J."/>
            <person name="Stajich J.E."/>
            <person name="Rounsley S.D."/>
            <person name="Gardner M.J."/>
            <person name="Wortman J.R."/>
            <person name="Jordar V.S."/>
            <person name="Maiti R."/>
            <person name="Kodira C.D."/>
            <person name="Neafsey D.E."/>
            <person name="Zeng Q."/>
            <person name="Hung C.-Y."/>
            <person name="McMahan C."/>
            <person name="Muszewska A."/>
            <person name="Grynberg M."/>
            <person name="Mandel M.A."/>
            <person name="Kellner E.M."/>
            <person name="Barker B.M."/>
            <person name="Galgiani J.N."/>
            <person name="Orbach M.J."/>
            <person name="Kirkland T.N."/>
            <person name="Cole G.T."/>
            <person name="Henn M.R."/>
            <person name="Birren B.W."/>
            <person name="Taylor J.W."/>
        </authorList>
    </citation>
    <scope>NUCLEOTIDE SEQUENCE [LARGE SCALE GENOMIC DNA]</scope>
    <source>
        <strain evidence="2">RS</strain>
    </source>
</reference>
<dbReference type="Pfam" id="PF01042">
    <property type="entry name" value="Ribonuc_L-PSP"/>
    <property type="match status" value="1"/>
</dbReference>
<dbReference type="Gene3D" id="3.30.1330.40">
    <property type="entry name" value="RutC-like"/>
    <property type="match status" value="1"/>
</dbReference>
<sequence>MRLLAPLEPVCGCLWKINLPGRIKQAQHARPVKKRLLTSKDTMASPGKLIKPHPTSSKTFYQTPSPYERRIGYYRGVRHGNHIFISGTTAVDQTSPPSAPQILHPGDAAAQMRVALGECLRAVEELSGNKGRAEESVVRVRMYVSRKEDAPAVMEAYREMLGSGRPGRGQEGDQVCAAATLIVVQNGFVSDDMLVEVEVDAIVDEQ</sequence>
<dbReference type="GeneID" id="24165100"/>
<dbReference type="KEGG" id="cim:CIMG_13473"/>
<gene>
    <name evidence="1" type="ORF">CIMG_13473</name>
</gene>
<dbReference type="PANTHER" id="PTHR43857">
    <property type="entry name" value="BLR7761 PROTEIN"/>
    <property type="match status" value="1"/>
</dbReference>
<dbReference type="VEuPathDB" id="FungiDB:CIMG_13473"/>
<dbReference type="InParanoid" id="A0A0E1RZD7"/>
<dbReference type="InterPro" id="IPR006175">
    <property type="entry name" value="YjgF/YER057c/UK114"/>
</dbReference>
<dbReference type="InterPro" id="IPR035959">
    <property type="entry name" value="RutC-like_sf"/>
</dbReference>
<dbReference type="PANTHER" id="PTHR43857:SF1">
    <property type="entry name" value="YJGH FAMILY PROTEIN"/>
    <property type="match status" value="1"/>
</dbReference>
<dbReference type="EMBL" id="GG704914">
    <property type="protein sequence ID" value="EAS34524.2"/>
    <property type="molecule type" value="Genomic_DNA"/>
</dbReference>
<evidence type="ECO:0000313" key="2">
    <source>
        <dbReference type="Proteomes" id="UP000001261"/>
    </source>
</evidence>